<feature type="region of interest" description="Disordered" evidence="1">
    <location>
        <begin position="50"/>
        <end position="83"/>
    </location>
</feature>
<dbReference type="EMBL" id="JANSKX010000009">
    <property type="protein sequence ID" value="MCY1594168.1"/>
    <property type="molecule type" value="Genomic_DNA"/>
</dbReference>
<comment type="caution">
    <text evidence="2">The sequence shown here is derived from an EMBL/GenBank/DDBJ whole genome shotgun (WGS) entry which is preliminary data.</text>
</comment>
<accession>A0A9Q4D3U0</accession>
<organism evidence="2 3">
    <name type="scientific">Staphylococcus pettenkoferi</name>
    <dbReference type="NCBI Taxonomy" id="170573"/>
    <lineage>
        <taxon>Bacteria</taxon>
        <taxon>Bacillati</taxon>
        <taxon>Bacillota</taxon>
        <taxon>Bacilli</taxon>
        <taxon>Bacillales</taxon>
        <taxon>Staphylococcaceae</taxon>
        <taxon>Staphylococcus</taxon>
    </lineage>
</organism>
<evidence type="ECO:0000256" key="1">
    <source>
        <dbReference type="SAM" id="MobiDB-lite"/>
    </source>
</evidence>
<dbReference type="RefSeq" id="WP_268210972.1">
    <property type="nucleotide sequence ID" value="NZ_JANSKK010000005.1"/>
</dbReference>
<dbReference type="AlphaFoldDB" id="A0A9Q4D3U0"/>
<protein>
    <submittedName>
        <fullName evidence="2">Uncharacterized protein</fullName>
    </submittedName>
</protein>
<evidence type="ECO:0000313" key="2">
    <source>
        <dbReference type="EMBL" id="MCY1594168.1"/>
    </source>
</evidence>
<proteinExistence type="predicted"/>
<name>A0A9Q4D3U0_9STAP</name>
<evidence type="ECO:0000313" key="3">
    <source>
        <dbReference type="Proteomes" id="UP001081438"/>
    </source>
</evidence>
<reference evidence="2" key="1">
    <citation type="journal article" date="2022" name="Int. J. Mol. Sci.">
        <title>Phenotypic and genotypic virulence characterisation of Staphylococcus pettenkoferi strains isolated from human bloodstream and diabetic foot infections.</title>
        <authorList>
            <person name="Magnan C."/>
        </authorList>
    </citation>
    <scope>NUCLEOTIDE SEQUENCE</scope>
    <source>
        <strain evidence="2">NSP020P</strain>
    </source>
</reference>
<sequence length="83" mass="9841">MYQEHGTGGHKKDEYHINKSKSTKDKYFVEFPGMHGDDFPEPLATWVDKETGKVDKPFDNSTLEQKRRFEEHKKAEEQNNNRK</sequence>
<gene>
    <name evidence="2" type="ORF">NW112_02820</name>
</gene>
<dbReference type="Proteomes" id="UP001081438">
    <property type="component" value="Unassembled WGS sequence"/>
</dbReference>